<feature type="transmembrane region" description="Helical" evidence="1">
    <location>
        <begin position="6"/>
        <end position="28"/>
    </location>
</feature>
<protein>
    <submittedName>
        <fullName evidence="2">Uncharacterized protein</fullName>
    </submittedName>
</protein>
<keyword evidence="1" id="KW-0472">Membrane</keyword>
<accession>A0A8S5T1P3</accession>
<name>A0A8S5T1P3_9CAUD</name>
<organism evidence="2">
    <name type="scientific">Myoviridae sp. ct5ra14</name>
    <dbReference type="NCBI Taxonomy" id="2827659"/>
    <lineage>
        <taxon>Viruses</taxon>
        <taxon>Duplodnaviria</taxon>
        <taxon>Heunggongvirae</taxon>
        <taxon>Uroviricota</taxon>
        <taxon>Caudoviricetes</taxon>
    </lineage>
</organism>
<reference evidence="2" key="1">
    <citation type="journal article" date="2021" name="Proc. Natl. Acad. Sci. U.S.A.">
        <title>A Catalog of Tens of Thousands of Viruses from Human Metagenomes Reveals Hidden Associations with Chronic Diseases.</title>
        <authorList>
            <person name="Tisza M.J."/>
            <person name="Buck C.B."/>
        </authorList>
    </citation>
    <scope>NUCLEOTIDE SEQUENCE</scope>
    <source>
        <strain evidence="2">Ct5ra14</strain>
    </source>
</reference>
<keyword evidence="1" id="KW-1133">Transmembrane helix</keyword>
<proteinExistence type="predicted"/>
<dbReference type="EMBL" id="BK032730">
    <property type="protein sequence ID" value="DAF57237.1"/>
    <property type="molecule type" value="Genomic_DNA"/>
</dbReference>
<evidence type="ECO:0000313" key="2">
    <source>
        <dbReference type="EMBL" id="DAF57237.1"/>
    </source>
</evidence>
<sequence length="47" mass="5309">MSESAWQLLLIILAPVVFINLVLFGLLVRAALQISKETKLTDRLKRS</sequence>
<keyword evidence="1" id="KW-0812">Transmembrane</keyword>
<evidence type="ECO:0000256" key="1">
    <source>
        <dbReference type="SAM" id="Phobius"/>
    </source>
</evidence>